<reference evidence="4 5" key="1">
    <citation type="journal article" date="2022" name="Syst. Appl. Microbiol.">
        <title>Rhodopirellula aestuarii sp. nov., a novel member of the genus Rhodopirellula isolated from brackish sediments collected in the Tagus River estuary, Portugal.</title>
        <authorList>
            <person name="Vitorino I.R."/>
            <person name="Klimek D."/>
            <person name="Calusinska M."/>
            <person name="Lobo-da-Cunha A."/>
            <person name="Vasconcelos V."/>
            <person name="Lage O.M."/>
        </authorList>
    </citation>
    <scope>NUCLEOTIDE SEQUENCE [LARGE SCALE GENOMIC DNA]</scope>
    <source>
        <strain evidence="4 5">ICT_H3.1</strain>
    </source>
</reference>
<organism evidence="4 5">
    <name type="scientific">Aporhodopirellula aestuarii</name>
    <dbReference type="NCBI Taxonomy" id="2950107"/>
    <lineage>
        <taxon>Bacteria</taxon>
        <taxon>Pseudomonadati</taxon>
        <taxon>Planctomycetota</taxon>
        <taxon>Planctomycetia</taxon>
        <taxon>Pirellulales</taxon>
        <taxon>Pirellulaceae</taxon>
        <taxon>Aporhodopirellula</taxon>
    </lineage>
</organism>
<dbReference type="InterPro" id="IPR036514">
    <property type="entry name" value="SGNH_hydro_sf"/>
</dbReference>
<protein>
    <submittedName>
        <fullName evidence="4">Sialate O-acetylesterase</fullName>
    </submittedName>
</protein>
<feature type="signal peptide" evidence="2">
    <location>
        <begin position="1"/>
        <end position="28"/>
    </location>
</feature>
<evidence type="ECO:0000313" key="4">
    <source>
        <dbReference type="EMBL" id="MCM2373874.1"/>
    </source>
</evidence>
<keyword evidence="5" id="KW-1185">Reference proteome</keyword>
<accession>A0ABT0UAI3</accession>
<dbReference type="RefSeq" id="WP_250931752.1">
    <property type="nucleotide sequence ID" value="NZ_JAMQBK010000071.1"/>
</dbReference>
<dbReference type="PANTHER" id="PTHR22901:SF0">
    <property type="entry name" value="SIALATE O-ACETYLESTERASE"/>
    <property type="match status" value="1"/>
</dbReference>
<dbReference type="Pfam" id="PF03629">
    <property type="entry name" value="SASA"/>
    <property type="match status" value="1"/>
</dbReference>
<dbReference type="PANTHER" id="PTHR22901">
    <property type="entry name" value="SIALATE O-ACETYLESTERASE"/>
    <property type="match status" value="1"/>
</dbReference>
<dbReference type="EMBL" id="JAMQBK010000071">
    <property type="protein sequence ID" value="MCM2373874.1"/>
    <property type="molecule type" value="Genomic_DNA"/>
</dbReference>
<keyword evidence="1" id="KW-0378">Hydrolase</keyword>
<gene>
    <name evidence="4" type="ORF">NB063_24935</name>
</gene>
<dbReference type="InterPro" id="IPR039329">
    <property type="entry name" value="SIAE"/>
</dbReference>
<feature type="chain" id="PRO_5045602169" evidence="2">
    <location>
        <begin position="29"/>
        <end position="728"/>
    </location>
</feature>
<evidence type="ECO:0000313" key="5">
    <source>
        <dbReference type="Proteomes" id="UP001202961"/>
    </source>
</evidence>
<dbReference type="InterPro" id="IPR005181">
    <property type="entry name" value="SASA"/>
</dbReference>
<evidence type="ECO:0000256" key="2">
    <source>
        <dbReference type="SAM" id="SignalP"/>
    </source>
</evidence>
<dbReference type="Gene3D" id="3.40.50.1110">
    <property type="entry name" value="SGNH hydrolase"/>
    <property type="match status" value="1"/>
</dbReference>
<proteinExistence type="predicted"/>
<sequence length="728" mass="79517">MPHLRFNFRLVAFTLSAFLGSSFSAVNADVRLPSVFSDHMVLQQQLPIRVWGWADQGESVDVRFAGSSATATPNESGRWQVELPPMDANATAQTLVVKGNNTVEVKDVLIGEVWLCSGQSNMEWTVARSSNAEQEIAAANFPLIRQIAIPKTPEFLPRNDVPAQWRVCSPETAGSFTACGYFMARNLHQELNVPIGLLNSPWGGTRVEPWTPPVGFERVDALQDIYRSIIGRTPGTDAYNEKLTAHITATADWIENAKQAQAAGELLTANPAYPTELTPFKSHQDPTMLFNGMIHPILGFPIRGAIWYQGESNHGEGMLYLEKKKALIGGWRELWQQGDFPFYFVQIAPYQYGNEDPEILARFWEAQAAVAQQVPNTGMVVINDIATIGNIHPPGKQEVGRRLALLALKNDYGRKDLVAVSPEMESLEVLDGRLRVLFKNTGGGLKTRDGKSPTHFEIIGPGSAGFQTATAQIDGDAVILSSDKVKEPVAFRFAWHKTAEPNLCGGTGLPVGAVRGGELPDFVSTLPIGDEYQVVYDLDLSKLGPNIQYDTDNSDSVTSFDRVGYLLELVTNSGEQRTVFVSMNAFTNDVTKIGIPTISSGAHFQCSVDSLDVFTNVDGITTGSGIATGNLEFWPNNYNATNAANVKGASSQTYDFGDAPSNPVDGYGSMQVHNHATKQTLFAINKWRAGVKADIGIGNSSGETHDWTFTSNADTYASKRLRVYVRTK</sequence>
<name>A0ABT0UAI3_9BACT</name>
<feature type="domain" description="Sialate O-acetylesterase" evidence="3">
    <location>
        <begin position="301"/>
        <end position="405"/>
    </location>
</feature>
<dbReference type="SUPFAM" id="SSF52266">
    <property type="entry name" value="SGNH hydrolase"/>
    <property type="match status" value="1"/>
</dbReference>
<evidence type="ECO:0000256" key="1">
    <source>
        <dbReference type="ARBA" id="ARBA00022801"/>
    </source>
</evidence>
<dbReference type="Proteomes" id="UP001202961">
    <property type="component" value="Unassembled WGS sequence"/>
</dbReference>
<keyword evidence="2" id="KW-0732">Signal</keyword>
<comment type="caution">
    <text evidence="4">The sequence shown here is derived from an EMBL/GenBank/DDBJ whole genome shotgun (WGS) entry which is preliminary data.</text>
</comment>
<evidence type="ECO:0000259" key="3">
    <source>
        <dbReference type="Pfam" id="PF03629"/>
    </source>
</evidence>